<proteinExistence type="predicted"/>
<dbReference type="Proteomes" id="UP000829720">
    <property type="component" value="Unassembled WGS sequence"/>
</dbReference>
<gene>
    <name evidence="1" type="ORF">AGOR_G00193570</name>
</gene>
<keyword evidence="2" id="KW-1185">Reference proteome</keyword>
<evidence type="ECO:0000313" key="1">
    <source>
        <dbReference type="EMBL" id="KAI1887750.1"/>
    </source>
</evidence>
<reference evidence="1" key="1">
    <citation type="submission" date="2021-01" db="EMBL/GenBank/DDBJ databases">
        <authorList>
            <person name="Zahm M."/>
            <person name="Roques C."/>
            <person name="Cabau C."/>
            <person name="Klopp C."/>
            <person name="Donnadieu C."/>
            <person name="Jouanno E."/>
            <person name="Lampietro C."/>
            <person name="Louis A."/>
            <person name="Herpin A."/>
            <person name="Echchiki A."/>
            <person name="Berthelot C."/>
            <person name="Parey E."/>
            <person name="Roest-Crollius H."/>
            <person name="Braasch I."/>
            <person name="Postlethwait J."/>
            <person name="Bobe J."/>
            <person name="Montfort J."/>
            <person name="Bouchez O."/>
            <person name="Begum T."/>
            <person name="Mejri S."/>
            <person name="Adams A."/>
            <person name="Chen W.-J."/>
            <person name="Guiguen Y."/>
        </authorList>
    </citation>
    <scope>NUCLEOTIDE SEQUENCE</scope>
    <source>
        <tissue evidence="1">Blood</tissue>
    </source>
</reference>
<accession>A0A8T3CVH4</accession>
<dbReference type="AlphaFoldDB" id="A0A8T3CVH4"/>
<evidence type="ECO:0000313" key="2">
    <source>
        <dbReference type="Proteomes" id="UP000829720"/>
    </source>
</evidence>
<organism evidence="1 2">
    <name type="scientific">Albula goreensis</name>
    <dbReference type="NCBI Taxonomy" id="1534307"/>
    <lineage>
        <taxon>Eukaryota</taxon>
        <taxon>Metazoa</taxon>
        <taxon>Chordata</taxon>
        <taxon>Craniata</taxon>
        <taxon>Vertebrata</taxon>
        <taxon>Euteleostomi</taxon>
        <taxon>Actinopterygii</taxon>
        <taxon>Neopterygii</taxon>
        <taxon>Teleostei</taxon>
        <taxon>Albuliformes</taxon>
        <taxon>Albulidae</taxon>
        <taxon>Albula</taxon>
    </lineage>
</organism>
<sequence>MGLGSRLLSPEQQHFKEFLPEIVPERAASSLLLSPAAFTFRLEVARRRLRRESANEIISPLLWKNCDRHLISPSAVRLTQAPFSRGSERRISNALRWLHEDTMNHTEPGHDDTLTLGQ</sequence>
<dbReference type="EMBL" id="JAERUA010000018">
    <property type="protein sequence ID" value="KAI1887750.1"/>
    <property type="molecule type" value="Genomic_DNA"/>
</dbReference>
<protein>
    <submittedName>
        <fullName evidence="1">Uncharacterized protein</fullName>
    </submittedName>
</protein>
<name>A0A8T3CVH4_9TELE</name>
<comment type="caution">
    <text evidence="1">The sequence shown here is derived from an EMBL/GenBank/DDBJ whole genome shotgun (WGS) entry which is preliminary data.</text>
</comment>
<dbReference type="OrthoDB" id="8810680at2759"/>